<keyword evidence="1" id="KW-1133">Transmembrane helix</keyword>
<feature type="transmembrane region" description="Helical" evidence="1">
    <location>
        <begin position="32"/>
        <end position="54"/>
    </location>
</feature>
<comment type="caution">
    <text evidence="2">The sequence shown here is derived from an EMBL/GenBank/DDBJ whole genome shotgun (WGS) entry which is preliminary data.</text>
</comment>
<proteinExistence type="predicted"/>
<keyword evidence="1" id="KW-0472">Membrane</keyword>
<evidence type="ECO:0000256" key="1">
    <source>
        <dbReference type="SAM" id="Phobius"/>
    </source>
</evidence>
<organism evidence="2 3">
    <name type="scientific">Clostridium butyricum</name>
    <dbReference type="NCBI Taxonomy" id="1492"/>
    <lineage>
        <taxon>Bacteria</taxon>
        <taxon>Bacillati</taxon>
        <taxon>Bacillota</taxon>
        <taxon>Clostridia</taxon>
        <taxon>Eubacteriales</taxon>
        <taxon>Clostridiaceae</taxon>
        <taxon>Clostridium</taxon>
    </lineage>
</organism>
<dbReference type="Proteomes" id="UP000321089">
    <property type="component" value="Unassembled WGS sequence"/>
</dbReference>
<accession>A0A512TJ12</accession>
<dbReference type="AlphaFoldDB" id="A0A512TJ12"/>
<dbReference type="EMBL" id="BKBC01000007">
    <property type="protein sequence ID" value="GEQ20227.1"/>
    <property type="molecule type" value="Genomic_DNA"/>
</dbReference>
<evidence type="ECO:0000313" key="3">
    <source>
        <dbReference type="Proteomes" id="UP000321089"/>
    </source>
</evidence>
<reference evidence="2 3" key="1">
    <citation type="submission" date="2019-07" db="EMBL/GenBank/DDBJ databases">
        <title>Whole genome shotgun sequence of Clostridium butyricum NBRC 3858.</title>
        <authorList>
            <person name="Hosoyama A."/>
            <person name="Uohara A."/>
            <person name="Ohji S."/>
            <person name="Ichikawa N."/>
        </authorList>
    </citation>
    <scope>NUCLEOTIDE SEQUENCE [LARGE SCALE GENOMIC DNA]</scope>
    <source>
        <strain evidence="2 3">NBRC 3858</strain>
    </source>
</reference>
<protein>
    <submittedName>
        <fullName evidence="2">Uncharacterized protein</fullName>
    </submittedName>
</protein>
<name>A0A512TJ12_CLOBU</name>
<keyword evidence="1" id="KW-0812">Transmembrane</keyword>
<sequence length="62" mass="7346">MSNYMLFRMLTPNNRVYVDSYGNTSYAPAYNGFRSCIADTITFLVIIIIIFVLVRKFRKRNR</sequence>
<gene>
    <name evidence="2" type="ORF">CBU02nite_07330</name>
</gene>
<evidence type="ECO:0000313" key="2">
    <source>
        <dbReference type="EMBL" id="GEQ20227.1"/>
    </source>
</evidence>